<name>A0ABV7AUP5_9GAMM</name>
<dbReference type="Proteomes" id="UP001595457">
    <property type="component" value="Unassembled WGS sequence"/>
</dbReference>
<protein>
    <submittedName>
        <fullName evidence="2">Uncharacterized protein</fullName>
    </submittedName>
</protein>
<proteinExistence type="predicted"/>
<feature type="transmembrane region" description="Helical" evidence="1">
    <location>
        <begin position="45"/>
        <end position="63"/>
    </location>
</feature>
<sequence length="102" mass="11698">MSEDAKEKFNGYCMFNAFVIGFFISAVLQLALYLGFGLIYKQELYRLPMNIGTVVLFVSIFLSERKSERLRRLSGPIYCFCISIVGFVTFSVLFLIGLTPWK</sequence>
<gene>
    <name evidence="2" type="ORF">ACFOJE_12215</name>
</gene>
<evidence type="ECO:0000313" key="3">
    <source>
        <dbReference type="Proteomes" id="UP001595457"/>
    </source>
</evidence>
<keyword evidence="3" id="KW-1185">Reference proteome</keyword>
<comment type="caution">
    <text evidence="2">The sequence shown here is derived from an EMBL/GenBank/DDBJ whole genome shotgun (WGS) entry which is preliminary data.</text>
</comment>
<evidence type="ECO:0000313" key="2">
    <source>
        <dbReference type="EMBL" id="MFC2972976.1"/>
    </source>
</evidence>
<dbReference type="RefSeq" id="WP_377814629.1">
    <property type="nucleotide sequence ID" value="NZ_JBHRSJ010000022.1"/>
</dbReference>
<evidence type="ECO:0000256" key="1">
    <source>
        <dbReference type="SAM" id="Phobius"/>
    </source>
</evidence>
<organism evidence="2 3">
    <name type="scientific">Azotobacter bryophylli</name>
    <dbReference type="NCBI Taxonomy" id="1986537"/>
    <lineage>
        <taxon>Bacteria</taxon>
        <taxon>Pseudomonadati</taxon>
        <taxon>Pseudomonadota</taxon>
        <taxon>Gammaproteobacteria</taxon>
        <taxon>Pseudomonadales</taxon>
        <taxon>Pseudomonadaceae</taxon>
        <taxon>Azotobacter</taxon>
    </lineage>
</organism>
<keyword evidence="1" id="KW-1133">Transmembrane helix</keyword>
<reference evidence="3" key="1">
    <citation type="journal article" date="2019" name="Int. J. Syst. Evol. Microbiol.">
        <title>The Global Catalogue of Microorganisms (GCM) 10K type strain sequencing project: providing services to taxonomists for standard genome sequencing and annotation.</title>
        <authorList>
            <consortium name="The Broad Institute Genomics Platform"/>
            <consortium name="The Broad Institute Genome Sequencing Center for Infectious Disease"/>
            <person name="Wu L."/>
            <person name="Ma J."/>
        </authorList>
    </citation>
    <scope>NUCLEOTIDE SEQUENCE [LARGE SCALE GENOMIC DNA]</scope>
    <source>
        <strain evidence="3">KCTC 62195</strain>
    </source>
</reference>
<accession>A0ABV7AUP5</accession>
<dbReference type="EMBL" id="JBHRSJ010000022">
    <property type="protein sequence ID" value="MFC2972976.1"/>
    <property type="molecule type" value="Genomic_DNA"/>
</dbReference>
<feature type="transmembrane region" description="Helical" evidence="1">
    <location>
        <begin position="75"/>
        <end position="98"/>
    </location>
</feature>
<keyword evidence="1" id="KW-0812">Transmembrane</keyword>
<keyword evidence="1" id="KW-0472">Membrane</keyword>
<feature type="transmembrane region" description="Helical" evidence="1">
    <location>
        <begin position="12"/>
        <end position="39"/>
    </location>
</feature>